<dbReference type="AlphaFoldDB" id="A0A7J8WTD1"/>
<protein>
    <submittedName>
        <fullName evidence="1">Uncharacterized protein</fullName>
    </submittedName>
</protein>
<accession>A0A7J8WTD1</accession>
<evidence type="ECO:0000313" key="2">
    <source>
        <dbReference type="Proteomes" id="UP000593577"/>
    </source>
</evidence>
<proteinExistence type="predicted"/>
<sequence length="32" mass="3621">MSWSSLSMSSTHLYRTMSLEILKVVDGIQNCC</sequence>
<comment type="caution">
    <text evidence="1">The sequence shown here is derived from an EMBL/GenBank/DDBJ whole genome shotgun (WGS) entry which is preliminary data.</text>
</comment>
<feature type="non-terminal residue" evidence="1">
    <location>
        <position position="32"/>
    </location>
</feature>
<dbReference type="Proteomes" id="UP000593577">
    <property type="component" value="Unassembled WGS sequence"/>
</dbReference>
<evidence type="ECO:0000313" key="1">
    <source>
        <dbReference type="EMBL" id="MBA0678256.1"/>
    </source>
</evidence>
<gene>
    <name evidence="1" type="ORF">Goari_019610</name>
</gene>
<keyword evidence="2" id="KW-1185">Reference proteome</keyword>
<reference evidence="1 2" key="1">
    <citation type="journal article" date="2019" name="Genome Biol. Evol.">
        <title>Insights into the evolution of the New World diploid cottons (Gossypium, subgenus Houzingenia) based on genome sequencing.</title>
        <authorList>
            <person name="Grover C.E."/>
            <person name="Arick M.A. 2nd"/>
            <person name="Thrash A."/>
            <person name="Conover J.L."/>
            <person name="Sanders W.S."/>
            <person name="Peterson D.G."/>
            <person name="Frelichowski J.E."/>
            <person name="Scheffler J.A."/>
            <person name="Scheffler B.E."/>
            <person name="Wendel J.F."/>
        </authorList>
    </citation>
    <scope>NUCLEOTIDE SEQUENCE [LARGE SCALE GENOMIC DNA]</scope>
    <source>
        <strain evidence="1">185</strain>
        <tissue evidence="1">Leaf</tissue>
    </source>
</reference>
<organism evidence="1 2">
    <name type="scientific">Gossypium aridum</name>
    <name type="common">American cotton</name>
    <name type="synonym">Erioxylum aridum</name>
    <dbReference type="NCBI Taxonomy" id="34290"/>
    <lineage>
        <taxon>Eukaryota</taxon>
        <taxon>Viridiplantae</taxon>
        <taxon>Streptophyta</taxon>
        <taxon>Embryophyta</taxon>
        <taxon>Tracheophyta</taxon>
        <taxon>Spermatophyta</taxon>
        <taxon>Magnoliopsida</taxon>
        <taxon>eudicotyledons</taxon>
        <taxon>Gunneridae</taxon>
        <taxon>Pentapetalae</taxon>
        <taxon>rosids</taxon>
        <taxon>malvids</taxon>
        <taxon>Malvales</taxon>
        <taxon>Malvaceae</taxon>
        <taxon>Malvoideae</taxon>
        <taxon>Gossypium</taxon>
    </lineage>
</organism>
<name>A0A7J8WTD1_GOSAI</name>
<dbReference type="EMBL" id="JABFAA010000003">
    <property type="protein sequence ID" value="MBA0678256.1"/>
    <property type="molecule type" value="Genomic_DNA"/>
</dbReference>